<keyword evidence="3" id="KW-1185">Reference proteome</keyword>
<comment type="caution">
    <text evidence="2">The sequence shown here is derived from an EMBL/GenBank/DDBJ whole genome shotgun (WGS) entry which is preliminary data.</text>
</comment>
<evidence type="ECO:0000313" key="2">
    <source>
        <dbReference type="EMBL" id="KNZ56362.1"/>
    </source>
</evidence>
<proteinExistence type="predicted"/>
<dbReference type="AlphaFoldDB" id="A0A0L6V774"/>
<accession>A0A0L6V774</accession>
<dbReference type="Proteomes" id="UP000037035">
    <property type="component" value="Unassembled WGS sequence"/>
</dbReference>
<keyword evidence="1" id="KW-0472">Membrane</keyword>
<reference evidence="2 3" key="1">
    <citation type="submission" date="2015-08" db="EMBL/GenBank/DDBJ databases">
        <title>Next Generation Sequencing and Analysis of the Genome of Puccinia sorghi L Schw, the Causal Agent of Maize Common Rust.</title>
        <authorList>
            <person name="Rochi L."/>
            <person name="Burguener G."/>
            <person name="Darino M."/>
            <person name="Turjanski A."/>
            <person name="Kreff E."/>
            <person name="Dieguez M.J."/>
            <person name="Sacco F."/>
        </authorList>
    </citation>
    <scope>NUCLEOTIDE SEQUENCE [LARGE SCALE GENOMIC DNA]</scope>
    <source>
        <strain evidence="2 3">RO10H11247</strain>
    </source>
</reference>
<name>A0A0L6V774_9BASI</name>
<keyword evidence="1" id="KW-0812">Transmembrane</keyword>
<protein>
    <submittedName>
        <fullName evidence="2">Uncharacterized protein</fullName>
    </submittedName>
</protein>
<organism evidence="2 3">
    <name type="scientific">Puccinia sorghi</name>
    <dbReference type="NCBI Taxonomy" id="27349"/>
    <lineage>
        <taxon>Eukaryota</taxon>
        <taxon>Fungi</taxon>
        <taxon>Dikarya</taxon>
        <taxon>Basidiomycota</taxon>
        <taxon>Pucciniomycotina</taxon>
        <taxon>Pucciniomycetes</taxon>
        <taxon>Pucciniales</taxon>
        <taxon>Pucciniaceae</taxon>
        <taxon>Puccinia</taxon>
    </lineage>
</organism>
<sequence>MGVGVTQYRCPSRLVGRLHWKASLTSSVKSRDQFCIAVNHPRLAQQEANMIKLLARLFIVWVAIIFVASANEEILHGRQQLVEASNEAASAATGHAVFPPVERESRTANNALNTEKEARLQTDESDDDLLTIGLGTRGAYPSYPSSFGSDAPITRETWGNSATHEQEDARGTKRKISNSWGSFLSLKTGVTLHENEAQDSYATQDFLSDLLSKQPIRLSSEENNIATPQFIPQEIQQVSRIFQLGSNAPSYQNAGGSNSPVLPKCTFLNSGNQGSSSENPEHIPQASKMPKTHQLETIMAIGNHPIQIDGITNYGRLKFNTDLFRGEGQHQLERRNIVTLLNSIPLPRQGKFSLTYNQLVMACGILKRKPLIKSKLRMLQIRGFMDNIQKWYQYWNTHAKIELEILHHMGQELSSLQFVFPLFLLYVEMIISIIPFKPDIPLEGKLDYPQEMRNAINSYQKLNMLMKTPPENGESTILKEKQWSFYHSSRCASQRPSGILWNFIEFWMESNYKAVWNEVKEFNNLHARKAVKSFFDTIFSYGIETLNENLGYFLPHE</sequence>
<dbReference type="EMBL" id="LAVV01007304">
    <property type="protein sequence ID" value="KNZ56362.1"/>
    <property type="molecule type" value="Genomic_DNA"/>
</dbReference>
<evidence type="ECO:0000313" key="3">
    <source>
        <dbReference type="Proteomes" id="UP000037035"/>
    </source>
</evidence>
<dbReference type="VEuPathDB" id="FungiDB:VP01_2420g1"/>
<gene>
    <name evidence="2" type="ORF">VP01_2420g1</name>
</gene>
<feature type="transmembrane region" description="Helical" evidence="1">
    <location>
        <begin position="53"/>
        <end position="70"/>
    </location>
</feature>
<evidence type="ECO:0000256" key="1">
    <source>
        <dbReference type="SAM" id="Phobius"/>
    </source>
</evidence>
<keyword evidence="1" id="KW-1133">Transmembrane helix</keyword>